<gene>
    <name evidence="1" type="ORF">JG688_00013529</name>
</gene>
<evidence type="ECO:0000313" key="2">
    <source>
        <dbReference type="Proteomes" id="UP000709295"/>
    </source>
</evidence>
<dbReference type="AlphaFoldDB" id="A0A8J5I9H6"/>
<name>A0A8J5I9H6_9STRA</name>
<accession>A0A8J5I9H6</accession>
<evidence type="ECO:0000313" key="1">
    <source>
        <dbReference type="EMBL" id="KAG6951891.1"/>
    </source>
</evidence>
<protein>
    <submittedName>
        <fullName evidence="1">Uncharacterized protein</fullName>
    </submittedName>
</protein>
<sequence>MDELNAADTLEQLLDDAPPTLLDFLDALEDVDTKADALPIAATVQVKVDNKPKVKTTSNTWRQRRGLEVLRLRDEVKQLDAELKKMKLVAGVKHARKLHRMITQQMTASVVAQALGYRPAFSGDEGRPPTDNNVIFQKLLAEMDGHRGDVNSIFVTDSTDQECGSKKEGHVSVHHARGLKVQLVNSYAVPYSVEATEQAIWNILTEREGNDKNSRVAYNELFEFDSSTT</sequence>
<reference evidence="1" key="1">
    <citation type="submission" date="2021-01" db="EMBL/GenBank/DDBJ databases">
        <title>Phytophthora aleatoria, a newly-described species from Pinus radiata is distinct from Phytophthora cactorum isolates based on comparative genomics.</title>
        <authorList>
            <person name="Mcdougal R."/>
            <person name="Panda P."/>
            <person name="Williams N."/>
            <person name="Studholme D.J."/>
        </authorList>
    </citation>
    <scope>NUCLEOTIDE SEQUENCE</scope>
    <source>
        <strain evidence="1">NZFS 4037</strain>
    </source>
</reference>
<keyword evidence="2" id="KW-1185">Reference proteome</keyword>
<proteinExistence type="predicted"/>
<comment type="caution">
    <text evidence="1">The sequence shown here is derived from an EMBL/GenBank/DDBJ whole genome shotgun (WGS) entry which is preliminary data.</text>
</comment>
<dbReference type="EMBL" id="JAENGY010001160">
    <property type="protein sequence ID" value="KAG6951891.1"/>
    <property type="molecule type" value="Genomic_DNA"/>
</dbReference>
<organism evidence="1 2">
    <name type="scientific">Phytophthora aleatoria</name>
    <dbReference type="NCBI Taxonomy" id="2496075"/>
    <lineage>
        <taxon>Eukaryota</taxon>
        <taxon>Sar</taxon>
        <taxon>Stramenopiles</taxon>
        <taxon>Oomycota</taxon>
        <taxon>Peronosporomycetes</taxon>
        <taxon>Peronosporales</taxon>
        <taxon>Peronosporaceae</taxon>
        <taxon>Phytophthora</taxon>
    </lineage>
</organism>
<dbReference type="Proteomes" id="UP000709295">
    <property type="component" value="Unassembled WGS sequence"/>
</dbReference>